<comment type="caution">
    <text evidence="7">The sequence shown here is derived from an EMBL/GenBank/DDBJ whole genome shotgun (WGS) entry which is preliminary data.</text>
</comment>
<dbReference type="PANTHER" id="PTHR43671">
    <property type="entry name" value="SERINE/THREONINE-PROTEIN KINASE NEK"/>
    <property type="match status" value="1"/>
</dbReference>
<dbReference type="AlphaFoldDB" id="A0A4U5LPW7"/>
<gene>
    <name evidence="7" type="ORF">L596_030617</name>
</gene>
<name>A0A4U5LPW7_STECR</name>
<dbReference type="SUPFAM" id="SSF56112">
    <property type="entry name" value="Protein kinase-like (PK-like)"/>
    <property type="match status" value="1"/>
</dbReference>
<organism evidence="7 8">
    <name type="scientific">Steinernema carpocapsae</name>
    <name type="common">Entomopathogenic nematode</name>
    <dbReference type="NCBI Taxonomy" id="34508"/>
    <lineage>
        <taxon>Eukaryota</taxon>
        <taxon>Metazoa</taxon>
        <taxon>Ecdysozoa</taxon>
        <taxon>Nematoda</taxon>
        <taxon>Chromadorea</taxon>
        <taxon>Rhabditida</taxon>
        <taxon>Tylenchina</taxon>
        <taxon>Panagrolaimomorpha</taxon>
        <taxon>Strongyloidoidea</taxon>
        <taxon>Steinernematidae</taxon>
        <taxon>Steinernema</taxon>
    </lineage>
</organism>
<reference evidence="7 8" key="1">
    <citation type="journal article" date="2015" name="Genome Biol.">
        <title>Comparative genomics of Steinernema reveals deeply conserved gene regulatory networks.</title>
        <authorList>
            <person name="Dillman A.R."/>
            <person name="Macchietto M."/>
            <person name="Porter C.F."/>
            <person name="Rogers A."/>
            <person name="Williams B."/>
            <person name="Antoshechkin I."/>
            <person name="Lee M.M."/>
            <person name="Goodwin Z."/>
            <person name="Lu X."/>
            <person name="Lewis E.E."/>
            <person name="Goodrich-Blair H."/>
            <person name="Stock S.P."/>
            <person name="Adams B.J."/>
            <person name="Sternberg P.W."/>
            <person name="Mortazavi A."/>
        </authorList>
    </citation>
    <scope>NUCLEOTIDE SEQUENCE [LARGE SCALE GENOMIC DNA]</scope>
    <source>
        <strain evidence="7 8">ALL</strain>
    </source>
</reference>
<dbReference type="GO" id="GO:0005524">
    <property type="term" value="F:ATP binding"/>
    <property type="evidence" value="ECO:0007669"/>
    <property type="project" value="UniProtKB-KW"/>
</dbReference>
<dbReference type="Proteomes" id="UP000298663">
    <property type="component" value="Unassembled WGS sequence"/>
</dbReference>
<protein>
    <recommendedName>
        <fullName evidence="1">non-specific serine/threonine protein kinase</fullName>
        <ecNumber evidence="1">2.7.11.1</ecNumber>
    </recommendedName>
</protein>
<proteinExistence type="predicted"/>
<evidence type="ECO:0000256" key="2">
    <source>
        <dbReference type="ARBA" id="ARBA00022679"/>
    </source>
</evidence>
<dbReference type="OrthoDB" id="840771at2759"/>
<dbReference type="EMBL" id="AZBU02000014">
    <property type="protein sequence ID" value="TKR57987.1"/>
    <property type="molecule type" value="Genomic_DNA"/>
</dbReference>
<dbReference type="PROSITE" id="PS50011">
    <property type="entry name" value="PROTEIN_KINASE_DOM"/>
    <property type="match status" value="1"/>
</dbReference>
<evidence type="ECO:0000259" key="6">
    <source>
        <dbReference type="PROSITE" id="PS50011"/>
    </source>
</evidence>
<evidence type="ECO:0000313" key="8">
    <source>
        <dbReference type="Proteomes" id="UP000298663"/>
    </source>
</evidence>
<accession>A0A4U5LPW7</accession>
<dbReference type="GO" id="GO:0004674">
    <property type="term" value="F:protein serine/threonine kinase activity"/>
    <property type="evidence" value="ECO:0007669"/>
    <property type="project" value="UniProtKB-EC"/>
</dbReference>
<evidence type="ECO:0000313" key="7">
    <source>
        <dbReference type="EMBL" id="TKR57987.1"/>
    </source>
</evidence>
<keyword evidence="8" id="KW-1185">Reference proteome</keyword>
<keyword evidence="2" id="KW-0808">Transferase</keyword>
<keyword evidence="4" id="KW-0418">Kinase</keyword>
<feature type="domain" description="Protein kinase" evidence="6">
    <location>
        <begin position="2"/>
        <end position="343"/>
    </location>
</feature>
<dbReference type="InterPro" id="IPR050660">
    <property type="entry name" value="NEK_Ser/Thr_kinase"/>
</dbReference>
<sequence length="421" mass="48185">MFSQALTIGNPCRPEACEGEDKKRAWVVKSVKDHGPAFDGKGLCYLGTSTLGRDLVIQAAETSKLDIESVKREAALLRSLKHDNIIELQASYRYHSLYVRITWMCSYGSLERMYKLQGSGLPNTVIASIVRQVVDAYEFLHARFVVHRGLRCANILCEKTGQIRLTGFKYALDFTGPHKPGYLHHYDVGSHWMDDEKRHKAFDYTAKLQPMIPWLAPEILKQNLDGYDCRSDIYSIGALIWEMVYRLKPFEDTCGPNSSLYGLIACKKDDGENYELVMDEKCEVVESTPIFEIKMLRAKLERTSVLSALPKDMVDLQKLVDVCCDHDPNTRVKLKDIYNFPCIKNFTTEQRGLFKKEKTKLVTFEFAPTYGVGMLNTKDTEKLTNAIGRREDERLRDKEDVRKGPTVDPWVFTPFPLPRQA</sequence>
<dbReference type="EC" id="2.7.11.1" evidence="1"/>
<dbReference type="PANTHER" id="PTHR43671:SF13">
    <property type="entry name" value="SERINE_THREONINE-PROTEIN KINASE NEK2"/>
    <property type="match status" value="1"/>
</dbReference>
<reference evidence="7 8" key="2">
    <citation type="journal article" date="2019" name="G3 (Bethesda)">
        <title>Hybrid Assembly of the Genome of the Entomopathogenic Nematode Steinernema carpocapsae Identifies the X-Chromosome.</title>
        <authorList>
            <person name="Serra L."/>
            <person name="Macchietto M."/>
            <person name="Macias-Munoz A."/>
            <person name="McGill C.J."/>
            <person name="Rodriguez I.M."/>
            <person name="Rodriguez B."/>
            <person name="Murad R."/>
            <person name="Mortazavi A."/>
        </authorList>
    </citation>
    <scope>NUCLEOTIDE SEQUENCE [LARGE SCALE GENOMIC DNA]</scope>
    <source>
        <strain evidence="7 8">ALL</strain>
    </source>
</reference>
<dbReference type="Pfam" id="PF00069">
    <property type="entry name" value="Pkinase"/>
    <property type="match status" value="1"/>
</dbReference>
<evidence type="ECO:0000256" key="3">
    <source>
        <dbReference type="ARBA" id="ARBA00022741"/>
    </source>
</evidence>
<evidence type="ECO:0000256" key="1">
    <source>
        <dbReference type="ARBA" id="ARBA00012513"/>
    </source>
</evidence>
<dbReference type="InterPro" id="IPR000719">
    <property type="entry name" value="Prot_kinase_dom"/>
</dbReference>
<dbReference type="Gene3D" id="1.10.510.10">
    <property type="entry name" value="Transferase(Phosphotransferase) domain 1"/>
    <property type="match status" value="1"/>
</dbReference>
<keyword evidence="5" id="KW-0067">ATP-binding</keyword>
<dbReference type="STRING" id="34508.A0A4U5LPW7"/>
<evidence type="ECO:0000256" key="4">
    <source>
        <dbReference type="ARBA" id="ARBA00022777"/>
    </source>
</evidence>
<evidence type="ECO:0000256" key="5">
    <source>
        <dbReference type="ARBA" id="ARBA00022840"/>
    </source>
</evidence>
<dbReference type="InterPro" id="IPR011009">
    <property type="entry name" value="Kinase-like_dom_sf"/>
</dbReference>
<keyword evidence="3" id="KW-0547">Nucleotide-binding</keyword>